<dbReference type="GeneID" id="59378127"/>
<feature type="region of interest" description="Disordered" evidence="1">
    <location>
        <begin position="1"/>
        <end position="72"/>
    </location>
</feature>
<organism evidence="2 3">
    <name type="scientific">Pleurotus ostreatus</name>
    <name type="common">Oyster mushroom</name>
    <name type="synonym">White-rot fungus</name>
    <dbReference type="NCBI Taxonomy" id="5322"/>
    <lineage>
        <taxon>Eukaryota</taxon>
        <taxon>Fungi</taxon>
        <taxon>Dikarya</taxon>
        <taxon>Basidiomycota</taxon>
        <taxon>Agaricomycotina</taxon>
        <taxon>Agaricomycetes</taxon>
        <taxon>Agaricomycetidae</taxon>
        <taxon>Agaricales</taxon>
        <taxon>Pleurotineae</taxon>
        <taxon>Pleurotaceae</taxon>
        <taxon>Pleurotus</taxon>
    </lineage>
</organism>
<dbReference type="EMBL" id="JACETU010000006">
    <property type="protein sequence ID" value="KAF7425947.1"/>
    <property type="molecule type" value="Genomic_DNA"/>
</dbReference>
<evidence type="ECO:0000256" key="1">
    <source>
        <dbReference type="SAM" id="MobiDB-lite"/>
    </source>
</evidence>
<gene>
    <name evidence="2" type="ORF">PC9H_008309</name>
</gene>
<keyword evidence="3" id="KW-1185">Reference proteome</keyword>
<accession>A0A8H6ZQV1</accession>
<sequence>MGVHRASDAGASPRSDGVDGGEPSQDNLNWAGEDSMSSVIAYGDGHVDDQKDAIPLSPMSSKAAQKLEPVAL</sequence>
<evidence type="ECO:0000313" key="2">
    <source>
        <dbReference type="EMBL" id="KAF7425947.1"/>
    </source>
</evidence>
<comment type="caution">
    <text evidence="2">The sequence shown here is derived from an EMBL/GenBank/DDBJ whole genome shotgun (WGS) entry which is preliminary data.</text>
</comment>
<evidence type="ECO:0000313" key="3">
    <source>
        <dbReference type="Proteomes" id="UP000623687"/>
    </source>
</evidence>
<reference evidence="2" key="1">
    <citation type="submission" date="2019-07" db="EMBL/GenBank/DDBJ databases">
        <authorList>
            <person name="Palmer J.M."/>
        </authorList>
    </citation>
    <scope>NUCLEOTIDE SEQUENCE</scope>
    <source>
        <strain evidence="2">PC9</strain>
    </source>
</reference>
<dbReference type="Proteomes" id="UP000623687">
    <property type="component" value="Unassembled WGS sequence"/>
</dbReference>
<name>A0A8H6ZQV1_PLEOS</name>
<dbReference type="RefSeq" id="XP_036629251.1">
    <property type="nucleotide sequence ID" value="XM_036777823.1"/>
</dbReference>
<dbReference type="VEuPathDB" id="FungiDB:PC9H_008309"/>
<dbReference type="AlphaFoldDB" id="A0A8H6ZQV1"/>
<protein>
    <submittedName>
        <fullName evidence="2">Uncharacterized protein</fullName>
    </submittedName>
</protein>
<proteinExistence type="predicted"/>